<evidence type="ECO:0000313" key="3">
    <source>
        <dbReference type="EMBL" id="MEB4590042.1"/>
    </source>
</evidence>
<dbReference type="EMBL" id="JAYMYJ010000029">
    <property type="protein sequence ID" value="MEB4590042.1"/>
    <property type="molecule type" value="Genomic_DNA"/>
</dbReference>
<reference evidence="4" key="1">
    <citation type="submission" date="2023-07" db="EMBL/GenBank/DDBJ databases">
        <title>The carbon used by Thiothrix.</title>
        <authorList>
            <person name="Chen L."/>
        </authorList>
    </citation>
    <scope>NUCLEOTIDE SEQUENCE [LARGE SCALE GENOMIC DNA]</scope>
</reference>
<keyword evidence="4" id="KW-1185">Reference proteome</keyword>
<keyword evidence="2" id="KW-1133">Transmembrane helix</keyword>
<name>A0ABU6CU52_9GAMM</name>
<sequence>MSKKVTLTQAQFDALVNGQKPKPVKQQKDKPQPQQKSGGGLDGFSMFLLFVLALLAALYFIPGGGKP</sequence>
<proteinExistence type="predicted"/>
<organism evidence="3 4">
    <name type="scientific">Candidatus Thiothrix phosphatis</name>
    <dbReference type="NCBI Taxonomy" id="3112415"/>
    <lineage>
        <taxon>Bacteria</taxon>
        <taxon>Pseudomonadati</taxon>
        <taxon>Pseudomonadota</taxon>
        <taxon>Gammaproteobacteria</taxon>
        <taxon>Thiotrichales</taxon>
        <taxon>Thiotrichaceae</taxon>
        <taxon>Thiothrix</taxon>
    </lineage>
</organism>
<keyword evidence="2" id="KW-0812">Transmembrane</keyword>
<evidence type="ECO:0000313" key="4">
    <source>
        <dbReference type="Proteomes" id="UP001308005"/>
    </source>
</evidence>
<keyword evidence="2" id="KW-0472">Membrane</keyword>
<dbReference type="RefSeq" id="WP_324693274.1">
    <property type="nucleotide sequence ID" value="NZ_JAYMYJ010000029.1"/>
</dbReference>
<dbReference type="Proteomes" id="UP001308005">
    <property type="component" value="Unassembled WGS sequence"/>
</dbReference>
<feature type="transmembrane region" description="Helical" evidence="2">
    <location>
        <begin position="43"/>
        <end position="61"/>
    </location>
</feature>
<comment type="caution">
    <text evidence="3">The sequence shown here is derived from an EMBL/GenBank/DDBJ whole genome shotgun (WGS) entry which is preliminary data.</text>
</comment>
<feature type="region of interest" description="Disordered" evidence="1">
    <location>
        <begin position="1"/>
        <end position="39"/>
    </location>
</feature>
<protein>
    <submittedName>
        <fullName evidence="3">Uncharacterized protein</fullName>
    </submittedName>
</protein>
<evidence type="ECO:0000256" key="2">
    <source>
        <dbReference type="SAM" id="Phobius"/>
    </source>
</evidence>
<feature type="compositionally biased region" description="Polar residues" evidence="1">
    <location>
        <begin position="1"/>
        <end position="11"/>
    </location>
</feature>
<accession>A0ABU6CU52</accession>
<gene>
    <name evidence="3" type="ORF">VSS37_03530</name>
</gene>
<evidence type="ECO:0000256" key="1">
    <source>
        <dbReference type="SAM" id="MobiDB-lite"/>
    </source>
</evidence>
<reference evidence="3 4" key="2">
    <citation type="submission" date="2024-01" db="EMBL/GenBank/DDBJ databases">
        <authorList>
            <person name="Xie X."/>
        </authorList>
    </citation>
    <scope>NUCLEOTIDE SEQUENCE [LARGE SCALE GENOMIC DNA]</scope>
    <source>
        <strain evidence="3">SCUT-1</strain>
    </source>
</reference>